<protein>
    <submittedName>
        <fullName evidence="2">Elongation factor P</fullName>
    </submittedName>
</protein>
<dbReference type="Proteomes" id="UP000251960">
    <property type="component" value="Chromosome 1"/>
</dbReference>
<gene>
    <name evidence="2" type="primary">efp_0</name>
    <name evidence="2" type="ORF">Zm00014a_016590</name>
</gene>
<dbReference type="Gene3D" id="2.30.30.30">
    <property type="match status" value="1"/>
</dbReference>
<dbReference type="ExpressionAtlas" id="A0A317YE08">
    <property type="expression patterns" value="baseline and differential"/>
</dbReference>
<accession>A0A317YE08</accession>
<dbReference type="InterPro" id="IPR013185">
    <property type="entry name" value="Transl_elong_KOW-like"/>
</dbReference>
<feature type="domain" description="Translation elongation factor KOW-like" evidence="1">
    <location>
        <begin position="104"/>
        <end position="150"/>
    </location>
</feature>
<dbReference type="SUPFAM" id="SSF50104">
    <property type="entry name" value="Translation proteins SH3-like domain"/>
    <property type="match status" value="1"/>
</dbReference>
<evidence type="ECO:0000313" key="2">
    <source>
        <dbReference type="EMBL" id="PWZ56346.1"/>
    </source>
</evidence>
<dbReference type="Pfam" id="PF08207">
    <property type="entry name" value="EFP_N"/>
    <property type="match status" value="1"/>
</dbReference>
<organism evidence="2">
    <name type="scientific">Zea mays</name>
    <name type="common">Maize</name>
    <dbReference type="NCBI Taxonomy" id="4577"/>
    <lineage>
        <taxon>Eukaryota</taxon>
        <taxon>Viridiplantae</taxon>
        <taxon>Streptophyta</taxon>
        <taxon>Embryophyta</taxon>
        <taxon>Tracheophyta</taxon>
        <taxon>Spermatophyta</taxon>
        <taxon>Magnoliopsida</taxon>
        <taxon>Liliopsida</taxon>
        <taxon>Poales</taxon>
        <taxon>Poaceae</taxon>
        <taxon>PACMAD clade</taxon>
        <taxon>Panicoideae</taxon>
        <taxon>Andropogonodae</taxon>
        <taxon>Andropogoneae</taxon>
        <taxon>Tripsacinae</taxon>
        <taxon>Zea</taxon>
    </lineage>
</organism>
<comment type="caution">
    <text evidence="2">The sequence shown here is derived from an EMBL/GenBank/DDBJ whole genome shotgun (WGS) entry which is preliminary data.</text>
</comment>
<dbReference type="InterPro" id="IPR014722">
    <property type="entry name" value="Rib_uL2_dom2"/>
</dbReference>
<dbReference type="InterPro" id="IPR008991">
    <property type="entry name" value="Translation_prot_SH3-like_sf"/>
</dbReference>
<dbReference type="EMBL" id="NCVQ01000001">
    <property type="protein sequence ID" value="PWZ56346.1"/>
    <property type="molecule type" value="Genomic_DNA"/>
</dbReference>
<dbReference type="PANTHER" id="PTHR30053:SF14">
    <property type="entry name" value="TRANSLATION ELONGATION FACTOR KOW-LIKE DOMAIN-CONTAINING PROTEIN"/>
    <property type="match status" value="1"/>
</dbReference>
<keyword evidence="2" id="KW-0648">Protein biosynthesis</keyword>
<name>A0A317YE08_MAIZE</name>
<dbReference type="InterPro" id="IPR020599">
    <property type="entry name" value="Transl_elong_fac_P/YeiP"/>
</dbReference>
<dbReference type="GO" id="GO:0003746">
    <property type="term" value="F:translation elongation factor activity"/>
    <property type="evidence" value="ECO:0007669"/>
    <property type="project" value="UniProtKB-KW"/>
</dbReference>
<dbReference type="AlphaFoldDB" id="A0A317YE08"/>
<proteinExistence type="predicted"/>
<keyword evidence="2" id="KW-0251">Elongation factor</keyword>
<evidence type="ECO:0000259" key="1">
    <source>
        <dbReference type="Pfam" id="PF08207"/>
    </source>
</evidence>
<dbReference type="PANTHER" id="PTHR30053">
    <property type="entry name" value="ELONGATION FACTOR P"/>
    <property type="match status" value="1"/>
</dbReference>
<sequence>MQILGRKVLEASRRLPLFYAAHSGRAHAIATLAGAAARWAPPATSGSLATAPWAATQRRGAKMLGSDGIAASLLRYSSSYISIEFMPWVEIIIDYYSFVSLANLKIQGHIYQVIKAQHSHQGRGGATIQVELRDVDTGNKITERFRTDEALESLKRLSNLKFRRNCLAKLLHT</sequence>
<reference evidence="2" key="1">
    <citation type="journal article" date="2018" name="Nat. Genet.">
        <title>Extensive intraspecific gene order and gene structural variations between Mo17 and other maize genomes.</title>
        <authorList>
            <person name="Sun S."/>
            <person name="Zhou Y."/>
            <person name="Chen J."/>
            <person name="Shi J."/>
            <person name="Zhao H."/>
            <person name="Zhao H."/>
            <person name="Song W."/>
            <person name="Zhang M."/>
            <person name="Cui Y."/>
            <person name="Dong X."/>
            <person name="Liu H."/>
            <person name="Ma X."/>
            <person name="Jiao Y."/>
            <person name="Wang B."/>
            <person name="Wei X."/>
            <person name="Stein J.C."/>
            <person name="Glaubitz J.C."/>
            <person name="Lu F."/>
            <person name="Yu G."/>
            <person name="Liang C."/>
            <person name="Fengler K."/>
            <person name="Li B."/>
            <person name="Rafalski A."/>
            <person name="Schnable P.S."/>
            <person name="Ware D.H."/>
            <person name="Buckler E.S."/>
            <person name="Lai J."/>
        </authorList>
    </citation>
    <scope>NUCLEOTIDE SEQUENCE [LARGE SCALE GENOMIC DNA]</scope>
    <source>
        <tissue evidence="2">Seedling</tissue>
    </source>
</reference>